<protein>
    <submittedName>
        <fullName evidence="1">Uncharacterized protein</fullName>
    </submittedName>
</protein>
<organism evidence="1 2">
    <name type="scientific">Pseudocitrobacter cyperus</name>
    <dbReference type="NCBI Taxonomy" id="3112843"/>
    <lineage>
        <taxon>Bacteria</taxon>
        <taxon>Pseudomonadati</taxon>
        <taxon>Pseudomonadota</taxon>
        <taxon>Gammaproteobacteria</taxon>
        <taxon>Enterobacterales</taxon>
        <taxon>Enterobacteriaceae</taxon>
        <taxon>Pseudocitrobacter</taxon>
    </lineage>
</organism>
<dbReference type="Proteomes" id="UP001444146">
    <property type="component" value="Unassembled WGS sequence"/>
</dbReference>
<accession>A0ABV0HK92</accession>
<dbReference type="EMBL" id="JAYMYY010000002">
    <property type="protein sequence ID" value="MEO3989989.1"/>
    <property type="molecule type" value="Genomic_DNA"/>
</dbReference>
<evidence type="ECO:0000313" key="1">
    <source>
        <dbReference type="EMBL" id="MEO3989989.1"/>
    </source>
</evidence>
<name>A0ABV0HK92_9ENTR</name>
<gene>
    <name evidence="1" type="ORF">VSR74_09195</name>
</gene>
<dbReference type="RefSeq" id="WP_347794445.1">
    <property type="nucleotide sequence ID" value="NZ_JAYMYY010000002.1"/>
</dbReference>
<sequence length="47" mass="5326">MYLADFYPVPSRKDENLALTPGYCLWILNAWMNNAGLDDGNGRYNTA</sequence>
<proteinExistence type="predicted"/>
<comment type="caution">
    <text evidence="1">The sequence shown here is derived from an EMBL/GenBank/DDBJ whole genome shotgun (WGS) entry which is preliminary data.</text>
</comment>
<keyword evidence="2" id="KW-1185">Reference proteome</keyword>
<evidence type="ECO:0000313" key="2">
    <source>
        <dbReference type="Proteomes" id="UP001444146"/>
    </source>
</evidence>
<reference evidence="1 2" key="1">
    <citation type="submission" date="2024-01" db="EMBL/GenBank/DDBJ databases">
        <title>Pseudocitrobacter sp. Endophytic strain Cyp-38L.</title>
        <authorList>
            <person name="Amer M.A."/>
            <person name="Hamed S.M."/>
        </authorList>
    </citation>
    <scope>NUCLEOTIDE SEQUENCE [LARGE SCALE GENOMIC DNA]</scope>
    <source>
        <strain evidence="1 2">Cyp38S</strain>
    </source>
</reference>